<dbReference type="Proteomes" id="UP000603200">
    <property type="component" value="Unassembled WGS sequence"/>
</dbReference>
<evidence type="ECO:0000313" key="1">
    <source>
        <dbReference type="EMBL" id="GIE25301.1"/>
    </source>
</evidence>
<protein>
    <recommendedName>
        <fullName evidence="3">DUF2750 domain-containing protein</fullName>
    </recommendedName>
</protein>
<evidence type="ECO:0008006" key="3">
    <source>
        <dbReference type="Google" id="ProtNLM"/>
    </source>
</evidence>
<dbReference type="Pfam" id="PF11042">
    <property type="entry name" value="DUF2750"/>
    <property type="match status" value="1"/>
</dbReference>
<dbReference type="RefSeq" id="WP_203842256.1">
    <property type="nucleotide sequence ID" value="NZ_BAAATV010000016.1"/>
</dbReference>
<sequence>MSLSAAHKAAFRREVPQEGRVWSIRDSHGYPAPGGALPFWSKQSRAKRIVGTVEAYQGFEVVEIPVSDWLDSWLPGLRRDDLLVGVNWAGPHATGFDLTPAQVAGWFEELP</sequence>
<proteinExistence type="predicted"/>
<keyword evidence="2" id="KW-1185">Reference proteome</keyword>
<dbReference type="InterPro" id="IPR021284">
    <property type="entry name" value="DUF2750"/>
</dbReference>
<name>A0ABQ4A372_9ACTN</name>
<reference evidence="1 2" key="1">
    <citation type="submission" date="2021-01" db="EMBL/GenBank/DDBJ databases">
        <title>Whole genome shotgun sequence of Actinoplanes humidus NBRC 14915.</title>
        <authorList>
            <person name="Komaki H."/>
            <person name="Tamura T."/>
        </authorList>
    </citation>
    <scope>NUCLEOTIDE SEQUENCE [LARGE SCALE GENOMIC DNA]</scope>
    <source>
        <strain evidence="1 2">NBRC 14915</strain>
    </source>
</reference>
<dbReference type="EMBL" id="BOMN01000118">
    <property type="protein sequence ID" value="GIE25301.1"/>
    <property type="molecule type" value="Genomic_DNA"/>
</dbReference>
<organism evidence="1 2">
    <name type="scientific">Winogradskya humida</name>
    <dbReference type="NCBI Taxonomy" id="113566"/>
    <lineage>
        <taxon>Bacteria</taxon>
        <taxon>Bacillati</taxon>
        <taxon>Actinomycetota</taxon>
        <taxon>Actinomycetes</taxon>
        <taxon>Micromonosporales</taxon>
        <taxon>Micromonosporaceae</taxon>
        <taxon>Winogradskya</taxon>
    </lineage>
</organism>
<comment type="caution">
    <text evidence="1">The sequence shown here is derived from an EMBL/GenBank/DDBJ whole genome shotgun (WGS) entry which is preliminary data.</text>
</comment>
<gene>
    <name evidence="1" type="ORF">Ahu01nite_084030</name>
</gene>
<accession>A0ABQ4A372</accession>
<evidence type="ECO:0000313" key="2">
    <source>
        <dbReference type="Proteomes" id="UP000603200"/>
    </source>
</evidence>